<feature type="domain" description="SMP-LTD" evidence="7">
    <location>
        <begin position="67"/>
        <end position="129"/>
    </location>
</feature>
<reference evidence="8 9" key="1">
    <citation type="journal article" date="2023" name="Plants (Basel)">
        <title>Bridging the Gap: Combining Genomics and Transcriptomics Approaches to Understand Stylosanthes scabra, an Orphan Legume from the Brazilian Caatinga.</title>
        <authorList>
            <person name="Ferreira-Neto J.R.C."/>
            <person name="da Silva M.D."/>
            <person name="Binneck E."/>
            <person name="de Melo N.F."/>
            <person name="da Silva R.H."/>
            <person name="de Melo A.L.T.M."/>
            <person name="Pandolfi V."/>
            <person name="Bustamante F.O."/>
            <person name="Brasileiro-Vidal A.C."/>
            <person name="Benko-Iseppon A.M."/>
        </authorList>
    </citation>
    <scope>NUCLEOTIDE SEQUENCE [LARGE SCALE GENOMIC DNA]</scope>
    <source>
        <tissue evidence="8">Leaves</tissue>
    </source>
</reference>
<evidence type="ECO:0000256" key="4">
    <source>
        <dbReference type="ARBA" id="ARBA00023121"/>
    </source>
</evidence>
<evidence type="ECO:0000256" key="1">
    <source>
        <dbReference type="ARBA" id="ARBA00004370"/>
    </source>
</evidence>
<dbReference type="Proteomes" id="UP001341840">
    <property type="component" value="Unassembled WGS sequence"/>
</dbReference>
<evidence type="ECO:0000256" key="3">
    <source>
        <dbReference type="ARBA" id="ARBA00023055"/>
    </source>
</evidence>
<keyword evidence="9" id="KW-1185">Reference proteome</keyword>
<dbReference type="EMBL" id="JASCZI010274451">
    <property type="protein sequence ID" value="MED6225990.1"/>
    <property type="molecule type" value="Genomic_DNA"/>
</dbReference>
<comment type="caution">
    <text evidence="8">The sequence shown here is derived from an EMBL/GenBank/DDBJ whole genome shotgun (WGS) entry which is preliminary data.</text>
</comment>
<organism evidence="8 9">
    <name type="scientific">Stylosanthes scabra</name>
    <dbReference type="NCBI Taxonomy" id="79078"/>
    <lineage>
        <taxon>Eukaryota</taxon>
        <taxon>Viridiplantae</taxon>
        <taxon>Streptophyta</taxon>
        <taxon>Embryophyta</taxon>
        <taxon>Tracheophyta</taxon>
        <taxon>Spermatophyta</taxon>
        <taxon>Magnoliopsida</taxon>
        <taxon>eudicotyledons</taxon>
        <taxon>Gunneridae</taxon>
        <taxon>Pentapetalae</taxon>
        <taxon>rosids</taxon>
        <taxon>fabids</taxon>
        <taxon>Fabales</taxon>
        <taxon>Fabaceae</taxon>
        <taxon>Papilionoideae</taxon>
        <taxon>50 kb inversion clade</taxon>
        <taxon>dalbergioids sensu lato</taxon>
        <taxon>Dalbergieae</taxon>
        <taxon>Pterocarpus clade</taxon>
        <taxon>Stylosanthes</taxon>
    </lineage>
</organism>
<keyword evidence="2" id="KW-0813">Transport</keyword>
<sequence>MGILITIGNFIGFGIGTSIGLVIGYYFFIYFQSTHVKDLTIRPLAEQDTKTLQQMLPEIPFWIKNPDFDRLDWLNRFVEYMRPYLDKAICKTARTIAKPIIAEQIPKSKIDSVEFEMLTLGSLPPIFQG</sequence>
<keyword evidence="6" id="KW-1133">Transmembrane helix</keyword>
<keyword evidence="5 6" id="KW-0472">Membrane</keyword>
<dbReference type="PANTHER" id="PTHR10774:SF188">
    <property type="entry name" value="SYNAPTOTAGMIN-2"/>
    <property type="match status" value="1"/>
</dbReference>
<dbReference type="PROSITE" id="PS51847">
    <property type="entry name" value="SMP"/>
    <property type="match status" value="1"/>
</dbReference>
<keyword evidence="3" id="KW-0445">Lipid transport</keyword>
<dbReference type="InterPro" id="IPR031468">
    <property type="entry name" value="SMP_LBD"/>
</dbReference>
<keyword evidence="6" id="KW-0812">Transmembrane</keyword>
<proteinExistence type="predicted"/>
<accession>A0ABU6ZVN3</accession>
<evidence type="ECO:0000313" key="8">
    <source>
        <dbReference type="EMBL" id="MED6225990.1"/>
    </source>
</evidence>
<dbReference type="PANTHER" id="PTHR10774">
    <property type="entry name" value="EXTENDED SYNAPTOTAGMIN-RELATED"/>
    <property type="match status" value="1"/>
</dbReference>
<feature type="transmembrane region" description="Helical" evidence="6">
    <location>
        <begin position="6"/>
        <end position="28"/>
    </location>
</feature>
<name>A0ABU6ZVN3_9FABA</name>
<evidence type="ECO:0000259" key="7">
    <source>
        <dbReference type="PROSITE" id="PS51847"/>
    </source>
</evidence>
<evidence type="ECO:0000313" key="9">
    <source>
        <dbReference type="Proteomes" id="UP001341840"/>
    </source>
</evidence>
<dbReference type="InterPro" id="IPR045050">
    <property type="entry name" value="Synaptotagmin_plant"/>
</dbReference>
<protein>
    <submittedName>
        <fullName evidence="8">Synaptotagmin-2</fullName>
    </submittedName>
</protein>
<evidence type="ECO:0000256" key="2">
    <source>
        <dbReference type="ARBA" id="ARBA00022448"/>
    </source>
</evidence>
<evidence type="ECO:0000256" key="6">
    <source>
        <dbReference type="SAM" id="Phobius"/>
    </source>
</evidence>
<keyword evidence="4" id="KW-0446">Lipid-binding</keyword>
<comment type="subcellular location">
    <subcellularLocation>
        <location evidence="1">Membrane</location>
    </subcellularLocation>
</comment>
<evidence type="ECO:0000256" key="5">
    <source>
        <dbReference type="ARBA" id="ARBA00023136"/>
    </source>
</evidence>
<gene>
    <name evidence="8" type="primary">SYT2_5</name>
    <name evidence="8" type="ORF">PIB30_098969</name>
</gene>